<evidence type="ECO:0000313" key="3">
    <source>
        <dbReference type="EMBL" id="NYH51325.1"/>
    </source>
</evidence>
<name>A0A7Y9XAQ3_9ACTN</name>
<dbReference type="RefSeq" id="WP_218908635.1">
    <property type="nucleotide sequence ID" value="NZ_JACCHL010000001.1"/>
</dbReference>
<protein>
    <recommendedName>
        <fullName evidence="2">Putative Flp pilus-assembly TadG-like N-terminal domain-containing protein</fullName>
    </recommendedName>
</protein>
<feature type="domain" description="Putative Flp pilus-assembly TadG-like N-terminal" evidence="2">
    <location>
        <begin position="20"/>
        <end position="66"/>
    </location>
</feature>
<dbReference type="InterPro" id="IPR028087">
    <property type="entry name" value="Tad_N"/>
</dbReference>
<dbReference type="EMBL" id="JACCHL010000001">
    <property type="protein sequence ID" value="NYH51325.1"/>
    <property type="molecule type" value="Genomic_DNA"/>
</dbReference>
<dbReference type="Pfam" id="PF13400">
    <property type="entry name" value="Tad"/>
    <property type="match status" value="1"/>
</dbReference>
<evidence type="ECO:0000256" key="1">
    <source>
        <dbReference type="SAM" id="Phobius"/>
    </source>
</evidence>
<accession>A0A7Y9XAQ3</accession>
<keyword evidence="1" id="KW-1133">Transmembrane helix</keyword>
<dbReference type="AlphaFoldDB" id="A0A7Y9XAQ3"/>
<gene>
    <name evidence="3" type="ORF">HNR06_000914</name>
</gene>
<organism evidence="3 4">
    <name type="scientific">Nocardiopsis sinuspersici</name>
    <dbReference type="NCBI Taxonomy" id="501010"/>
    <lineage>
        <taxon>Bacteria</taxon>
        <taxon>Bacillati</taxon>
        <taxon>Actinomycetota</taxon>
        <taxon>Actinomycetes</taxon>
        <taxon>Streptosporangiales</taxon>
        <taxon>Nocardiopsidaceae</taxon>
        <taxon>Nocardiopsis</taxon>
    </lineage>
</organism>
<evidence type="ECO:0000259" key="2">
    <source>
        <dbReference type="Pfam" id="PF13400"/>
    </source>
</evidence>
<keyword evidence="1" id="KW-0472">Membrane</keyword>
<sequence>MTQDLRAHRRHRVRRSGDGGQASVFLIMLVPVVMVVFALVWEAGQMLVAKAELLAVAHSAARAGTQQLDRAATLDEGAPVLDTDGARQAAVDHLGSVGADGRAVVEEGRVVVLARTTYTPVLLPIGEQAIEAEATASALQPPAG</sequence>
<feature type="transmembrane region" description="Helical" evidence="1">
    <location>
        <begin position="21"/>
        <end position="41"/>
    </location>
</feature>
<proteinExistence type="predicted"/>
<evidence type="ECO:0000313" key="4">
    <source>
        <dbReference type="Proteomes" id="UP000584931"/>
    </source>
</evidence>
<dbReference type="Proteomes" id="UP000584931">
    <property type="component" value="Unassembled WGS sequence"/>
</dbReference>
<reference evidence="3 4" key="1">
    <citation type="submission" date="2020-07" db="EMBL/GenBank/DDBJ databases">
        <title>Sequencing the genomes of 1000 actinobacteria strains.</title>
        <authorList>
            <person name="Klenk H.-P."/>
        </authorList>
    </citation>
    <scope>NUCLEOTIDE SEQUENCE [LARGE SCALE GENOMIC DNA]</scope>
    <source>
        <strain evidence="3 4">DSM 45278</strain>
    </source>
</reference>
<keyword evidence="1" id="KW-0812">Transmembrane</keyword>
<comment type="caution">
    <text evidence="3">The sequence shown here is derived from an EMBL/GenBank/DDBJ whole genome shotgun (WGS) entry which is preliminary data.</text>
</comment>